<dbReference type="Gene3D" id="3.90.550.10">
    <property type="entry name" value="Spore Coat Polysaccharide Biosynthesis Protein SpsA, Chain A"/>
    <property type="match status" value="1"/>
</dbReference>
<dbReference type="Pfam" id="PF00535">
    <property type="entry name" value="Glycos_transf_2"/>
    <property type="match status" value="1"/>
</dbReference>
<dbReference type="SUPFAM" id="SSF53448">
    <property type="entry name" value="Nucleotide-diphospho-sugar transferases"/>
    <property type="match status" value="1"/>
</dbReference>
<dbReference type="CDD" id="cd00761">
    <property type="entry name" value="Glyco_tranf_GTA_type"/>
    <property type="match status" value="1"/>
</dbReference>
<dbReference type="Proteomes" id="UP000192085">
    <property type="component" value="Chromosome"/>
</dbReference>
<evidence type="ECO:0000313" key="3">
    <source>
        <dbReference type="Proteomes" id="UP000192085"/>
    </source>
</evidence>
<reference evidence="2 3" key="1">
    <citation type="journal article" date="2017" name="BMC Genomics">
        <title>Comparative and functional genomics of the Lactococcus lactis taxon; insights into evolution and niche adaptation.</title>
        <authorList>
            <person name="Kelleher P."/>
            <person name="Bottacini F."/>
            <person name="Mahony J."/>
            <person name="Kilcawley K.N."/>
            <person name="van Sinderen D."/>
        </authorList>
    </citation>
    <scope>NUCLEOTIDE SEQUENCE [LARGE SCALE GENOMIC DNA]</scope>
    <source>
        <strain evidence="2 3">275</strain>
    </source>
</reference>
<proteinExistence type="predicted"/>
<sequence>MTNKLVTIILPVYNGEKYLKRAIDSVLNQTIGYDKLTLLVINDGGTDSSSQIISNYQKKYPELIHFIDRENKGVAKTRNEAIILTETEYLTFLDQDDYLDQEFVQKLYQEAKTSKVDVVVGGYRRPDEVGSVRKTVQPSDTEFGKFITMAAWSKLHRTKFLKENKIEFFDNSVGEDNVFTFKEIMSTQNILIINYIGYNWFYNTSSVSNTAQSSLNSENQEALERLLEKLFQVNDNSNSKINEYFIVRMIVFYLLFSGRNSTLSEFASAELKFNSIMKNYGSSYNILTFIPKGESFSIKMILKIFYILKKMSLLNFVMRFYCKGK</sequence>
<evidence type="ECO:0000259" key="1">
    <source>
        <dbReference type="Pfam" id="PF00535"/>
    </source>
</evidence>
<dbReference type="RefSeq" id="WP_003129813.1">
    <property type="nucleotide sequence ID" value="NZ_CAKMAV010000001.1"/>
</dbReference>
<name>A0A0V8EGS8_LACLL</name>
<keyword evidence="2" id="KW-0808">Transferase</keyword>
<dbReference type="InterPro" id="IPR001173">
    <property type="entry name" value="Glyco_trans_2-like"/>
</dbReference>
<accession>A0A0V8EGS8</accession>
<dbReference type="PANTHER" id="PTHR22916">
    <property type="entry name" value="GLYCOSYLTRANSFERASE"/>
    <property type="match status" value="1"/>
</dbReference>
<gene>
    <name evidence="2" type="ORF">LL275_0248</name>
</gene>
<dbReference type="InterPro" id="IPR029044">
    <property type="entry name" value="Nucleotide-diphossugar_trans"/>
</dbReference>
<protein>
    <submittedName>
        <fullName evidence="2">Glycosyltransferase</fullName>
    </submittedName>
</protein>
<dbReference type="EMBL" id="CP015897">
    <property type="protein sequence ID" value="ARD97885.1"/>
    <property type="molecule type" value="Genomic_DNA"/>
</dbReference>
<feature type="domain" description="Glycosyltransferase 2-like" evidence="1">
    <location>
        <begin position="7"/>
        <end position="151"/>
    </location>
</feature>
<dbReference type="GO" id="GO:0016758">
    <property type="term" value="F:hexosyltransferase activity"/>
    <property type="evidence" value="ECO:0007669"/>
    <property type="project" value="UniProtKB-ARBA"/>
</dbReference>
<dbReference type="PANTHER" id="PTHR22916:SF3">
    <property type="entry name" value="UDP-GLCNAC:BETAGAL BETA-1,3-N-ACETYLGLUCOSAMINYLTRANSFERASE-LIKE PROTEIN 1"/>
    <property type="match status" value="1"/>
</dbReference>
<organism evidence="2 3">
    <name type="scientific">Lactococcus lactis subsp. lactis</name>
    <name type="common">Streptococcus lactis</name>
    <dbReference type="NCBI Taxonomy" id="1360"/>
    <lineage>
        <taxon>Bacteria</taxon>
        <taxon>Bacillati</taxon>
        <taxon>Bacillota</taxon>
        <taxon>Bacilli</taxon>
        <taxon>Lactobacillales</taxon>
        <taxon>Streptococcaceae</taxon>
        <taxon>Lactococcus</taxon>
    </lineage>
</organism>
<dbReference type="AlphaFoldDB" id="A0A0V8EGS8"/>
<evidence type="ECO:0000313" key="2">
    <source>
        <dbReference type="EMBL" id="ARD97885.1"/>
    </source>
</evidence>